<proteinExistence type="predicted"/>
<accession>A0A0C3BEM6</accession>
<evidence type="ECO:0000313" key="2">
    <source>
        <dbReference type="Proteomes" id="UP000054166"/>
    </source>
</evidence>
<keyword evidence="2" id="KW-1185">Reference proteome</keyword>
<dbReference type="HOGENOM" id="CLU_2184967_0_0_1"/>
<reference evidence="2" key="2">
    <citation type="submission" date="2015-01" db="EMBL/GenBank/DDBJ databases">
        <title>Evolutionary Origins and Diversification of the Mycorrhizal Mutualists.</title>
        <authorList>
            <consortium name="DOE Joint Genome Institute"/>
            <consortium name="Mycorrhizal Genomics Consortium"/>
            <person name="Kohler A."/>
            <person name="Kuo A."/>
            <person name="Nagy L.G."/>
            <person name="Floudas D."/>
            <person name="Copeland A."/>
            <person name="Barry K.W."/>
            <person name="Cichocki N."/>
            <person name="Veneault-Fourrey C."/>
            <person name="LaButti K."/>
            <person name="Lindquist E.A."/>
            <person name="Lipzen A."/>
            <person name="Lundell T."/>
            <person name="Morin E."/>
            <person name="Murat C."/>
            <person name="Riley R."/>
            <person name="Ohm R."/>
            <person name="Sun H."/>
            <person name="Tunlid A."/>
            <person name="Henrissat B."/>
            <person name="Grigoriev I.V."/>
            <person name="Hibbett D.S."/>
            <person name="Martin F."/>
        </authorList>
    </citation>
    <scope>NUCLEOTIDE SEQUENCE [LARGE SCALE GENOMIC DNA]</scope>
    <source>
        <strain evidence="2">F 1598</strain>
    </source>
</reference>
<sequence length="109" mass="12078">MRLWISAASKHKTLLGVTISVTGVVVSDEFEPVYGYKADRSKTSMSEQPIWLSYVNLTFTSGSKVPSPQRSMTIASVRVPVIFWLFVAYSDVSATSTALLTSRWTAIRN</sequence>
<reference evidence="1 2" key="1">
    <citation type="submission" date="2014-04" db="EMBL/GenBank/DDBJ databases">
        <authorList>
            <consortium name="DOE Joint Genome Institute"/>
            <person name="Kuo A."/>
            <person name="Tarkka M."/>
            <person name="Buscot F."/>
            <person name="Kohler A."/>
            <person name="Nagy L.G."/>
            <person name="Floudas D."/>
            <person name="Copeland A."/>
            <person name="Barry K.W."/>
            <person name="Cichocki N."/>
            <person name="Veneault-Fourrey C."/>
            <person name="LaButti K."/>
            <person name="Lindquist E.A."/>
            <person name="Lipzen A."/>
            <person name="Lundell T."/>
            <person name="Morin E."/>
            <person name="Murat C."/>
            <person name="Sun H."/>
            <person name="Tunlid A."/>
            <person name="Henrissat B."/>
            <person name="Grigoriev I.V."/>
            <person name="Hibbett D.S."/>
            <person name="Martin F."/>
            <person name="Nordberg H.P."/>
            <person name="Cantor M.N."/>
            <person name="Hua S.X."/>
        </authorList>
    </citation>
    <scope>NUCLEOTIDE SEQUENCE [LARGE SCALE GENOMIC DNA]</scope>
    <source>
        <strain evidence="1 2">F 1598</strain>
    </source>
</reference>
<dbReference type="Proteomes" id="UP000054166">
    <property type="component" value="Unassembled WGS sequence"/>
</dbReference>
<name>A0A0C3BEM6_PILCF</name>
<evidence type="ECO:0000313" key="1">
    <source>
        <dbReference type="EMBL" id="KIM75772.1"/>
    </source>
</evidence>
<dbReference type="InParanoid" id="A0A0C3BEM6"/>
<dbReference type="AlphaFoldDB" id="A0A0C3BEM6"/>
<organism evidence="1 2">
    <name type="scientific">Piloderma croceum (strain F 1598)</name>
    <dbReference type="NCBI Taxonomy" id="765440"/>
    <lineage>
        <taxon>Eukaryota</taxon>
        <taxon>Fungi</taxon>
        <taxon>Dikarya</taxon>
        <taxon>Basidiomycota</taxon>
        <taxon>Agaricomycotina</taxon>
        <taxon>Agaricomycetes</taxon>
        <taxon>Agaricomycetidae</taxon>
        <taxon>Atheliales</taxon>
        <taxon>Atheliaceae</taxon>
        <taxon>Piloderma</taxon>
    </lineage>
</organism>
<gene>
    <name evidence="1" type="ORF">PILCRDRAFT_664211</name>
</gene>
<dbReference type="EMBL" id="KN833042">
    <property type="protein sequence ID" value="KIM75772.1"/>
    <property type="molecule type" value="Genomic_DNA"/>
</dbReference>
<protein>
    <submittedName>
        <fullName evidence="1">Uncharacterized protein</fullName>
    </submittedName>
</protein>